<accession>A0A1I8PRI2</accession>
<feature type="region of interest" description="Disordered" evidence="4">
    <location>
        <begin position="38"/>
        <end position="67"/>
    </location>
</feature>
<feature type="compositionally biased region" description="Low complexity" evidence="4">
    <location>
        <begin position="425"/>
        <end position="434"/>
    </location>
</feature>
<evidence type="ECO:0000313" key="7">
    <source>
        <dbReference type="Proteomes" id="UP000095300"/>
    </source>
</evidence>
<feature type="region of interest" description="Disordered" evidence="4">
    <location>
        <begin position="89"/>
        <end position="110"/>
    </location>
</feature>
<gene>
    <name evidence="6" type="primary">106089586</name>
</gene>
<dbReference type="STRING" id="35570.A0A1I8PRI2"/>
<dbReference type="GO" id="GO:0009408">
    <property type="term" value="P:response to heat"/>
    <property type="evidence" value="ECO:0007669"/>
    <property type="project" value="TreeGrafter"/>
</dbReference>
<feature type="compositionally biased region" description="Polar residues" evidence="4">
    <location>
        <begin position="226"/>
        <end position="239"/>
    </location>
</feature>
<dbReference type="Pfam" id="PF00011">
    <property type="entry name" value="HSP20"/>
    <property type="match status" value="1"/>
</dbReference>
<name>A0A1I8PRI2_STOCA</name>
<dbReference type="InterPro" id="IPR002068">
    <property type="entry name" value="A-crystallin/Hsp20_dom"/>
</dbReference>
<dbReference type="PROSITE" id="PS01031">
    <property type="entry name" value="SHSP"/>
    <property type="match status" value="1"/>
</dbReference>
<dbReference type="KEGG" id="scac:106089586"/>
<dbReference type="GO" id="GO:0005737">
    <property type="term" value="C:cytoplasm"/>
    <property type="evidence" value="ECO:0007669"/>
    <property type="project" value="TreeGrafter"/>
</dbReference>
<keyword evidence="7" id="KW-1185">Reference proteome</keyword>
<feature type="compositionally biased region" description="Low complexity" evidence="4">
    <location>
        <begin position="448"/>
        <end position="465"/>
    </location>
</feature>
<dbReference type="CDD" id="cd06526">
    <property type="entry name" value="metazoan_ACD"/>
    <property type="match status" value="1"/>
</dbReference>
<feature type="compositionally biased region" description="Low complexity" evidence="4">
    <location>
        <begin position="275"/>
        <end position="296"/>
    </location>
</feature>
<dbReference type="GO" id="GO:0042026">
    <property type="term" value="P:protein refolding"/>
    <property type="evidence" value="ECO:0007669"/>
    <property type="project" value="TreeGrafter"/>
</dbReference>
<protein>
    <recommendedName>
        <fullName evidence="5">SHSP domain-containing protein</fullName>
    </recommendedName>
</protein>
<evidence type="ECO:0000313" key="6">
    <source>
        <dbReference type="EnsemblMetazoa" id="SCAU010413-PA"/>
    </source>
</evidence>
<feature type="compositionally biased region" description="Basic and acidic residues" evidence="4">
    <location>
        <begin position="525"/>
        <end position="541"/>
    </location>
</feature>
<dbReference type="Proteomes" id="UP000095300">
    <property type="component" value="Unassembled WGS sequence"/>
</dbReference>
<dbReference type="OrthoDB" id="1431247at2759"/>
<dbReference type="VEuPathDB" id="VectorBase:SCAU010413"/>
<dbReference type="AlphaFoldDB" id="A0A1I8PRI2"/>
<feature type="region of interest" description="Disordered" evidence="4">
    <location>
        <begin position="374"/>
        <end position="547"/>
    </location>
</feature>
<dbReference type="InterPro" id="IPR008978">
    <property type="entry name" value="HSP20-like_chaperone"/>
</dbReference>
<proteinExistence type="inferred from homology"/>
<feature type="region of interest" description="Disordered" evidence="4">
    <location>
        <begin position="315"/>
        <end position="352"/>
    </location>
</feature>
<organism evidence="6 7">
    <name type="scientific">Stomoxys calcitrans</name>
    <name type="common">Stable fly</name>
    <name type="synonym">Conops calcitrans</name>
    <dbReference type="NCBI Taxonomy" id="35570"/>
    <lineage>
        <taxon>Eukaryota</taxon>
        <taxon>Metazoa</taxon>
        <taxon>Ecdysozoa</taxon>
        <taxon>Arthropoda</taxon>
        <taxon>Hexapoda</taxon>
        <taxon>Insecta</taxon>
        <taxon>Pterygota</taxon>
        <taxon>Neoptera</taxon>
        <taxon>Endopterygota</taxon>
        <taxon>Diptera</taxon>
        <taxon>Brachycera</taxon>
        <taxon>Muscomorpha</taxon>
        <taxon>Muscoidea</taxon>
        <taxon>Muscidae</taxon>
        <taxon>Stomoxys</taxon>
    </lineage>
</organism>
<dbReference type="PRINTS" id="PR00299">
    <property type="entry name" value="ACRYSTALLIN"/>
</dbReference>
<evidence type="ECO:0000256" key="1">
    <source>
        <dbReference type="ARBA" id="ARBA00023016"/>
    </source>
</evidence>
<feature type="region of interest" description="Disordered" evidence="4">
    <location>
        <begin position="191"/>
        <end position="296"/>
    </location>
</feature>
<evidence type="ECO:0000256" key="3">
    <source>
        <dbReference type="RuleBase" id="RU003616"/>
    </source>
</evidence>
<evidence type="ECO:0000256" key="4">
    <source>
        <dbReference type="SAM" id="MobiDB-lite"/>
    </source>
</evidence>
<feature type="compositionally biased region" description="Low complexity" evidence="4">
    <location>
        <begin position="484"/>
        <end position="500"/>
    </location>
</feature>
<dbReference type="GO" id="GO:0005634">
    <property type="term" value="C:nucleus"/>
    <property type="evidence" value="ECO:0007669"/>
    <property type="project" value="TreeGrafter"/>
</dbReference>
<comment type="similarity">
    <text evidence="2 3">Belongs to the small heat shock protein (HSP20) family.</text>
</comment>
<dbReference type="EnsemblMetazoa" id="SCAU010413-RA">
    <property type="protein sequence ID" value="SCAU010413-PA"/>
    <property type="gene ID" value="SCAU010413"/>
</dbReference>
<dbReference type="InterPro" id="IPR001436">
    <property type="entry name" value="Alpha-crystallin/sHSP_animal"/>
</dbReference>
<dbReference type="Gene3D" id="2.60.40.790">
    <property type="match status" value="1"/>
</dbReference>
<feature type="compositionally biased region" description="Basic and acidic residues" evidence="4">
    <location>
        <begin position="206"/>
        <end position="215"/>
    </location>
</feature>
<dbReference type="PANTHER" id="PTHR45640:SF13">
    <property type="entry name" value="HEAT SHOCK PROTEIN 22-RELATED"/>
    <property type="match status" value="1"/>
</dbReference>
<feature type="domain" description="SHSP" evidence="5">
    <location>
        <begin position="107"/>
        <end position="220"/>
    </location>
</feature>
<reference evidence="6" key="1">
    <citation type="submission" date="2020-05" db="UniProtKB">
        <authorList>
            <consortium name="EnsemblMetazoa"/>
        </authorList>
    </citation>
    <scope>IDENTIFICATION</scope>
    <source>
        <strain evidence="6">USDA</strain>
    </source>
</reference>
<feature type="compositionally biased region" description="Basic and acidic residues" evidence="4">
    <location>
        <begin position="250"/>
        <end position="265"/>
    </location>
</feature>
<feature type="compositionally biased region" description="Basic and acidic residues" evidence="4">
    <location>
        <begin position="467"/>
        <end position="483"/>
    </location>
</feature>
<dbReference type="SUPFAM" id="SSF49764">
    <property type="entry name" value="HSP20-like chaperones"/>
    <property type="match status" value="1"/>
</dbReference>
<dbReference type="GO" id="GO:0051082">
    <property type="term" value="F:unfolded protein binding"/>
    <property type="evidence" value="ECO:0007669"/>
    <property type="project" value="TreeGrafter"/>
</dbReference>
<sequence>MSLIPFILDLADELHEFSRCLASGIDINDFGFGLYTGSEQQQQAQQPQQQSQQQQSPRRSRTSSFSSFWLPTKRHHPYNRIKSACCGKAGGEEGSVPTSPEKDATQNAVTPGKTASYSVVNKNGFQVSMNVKQFAPSELSVKTIDNCIVVEGRHDDKEDGHGVISRHFVRKYMLPKGYDPKDVLSTLSSDGILTVKAPPPPPPSAKNDEPNERVVEIQPTPGPTQMVVSSAMEGTQPQKEPTKKPSSPAARDECQLPEKRQKLDVPQEQQQYESTDAARQTPTQTPTIPAPSSTEVAAAATATVASTAAVFSIGNENAEKQTAELDDDKAPPQQEKEEENITGIDTDAKEGKITENQLEKKEDMEIDETDKTVVEEEINGSGGDCINNSCESAEAKEPVAENCTTSAQEDDHVPVEAEVSEASESEMKSSNSNATEKMEVDDDDDVADAAAHTADVQDTAAAADDAVNDKQAKSKNEPDDKTINDTQTNNTNSTDNSNNIDLDETENSTVENTADASKLYSANDKSTDDAESANDKEKEVDAETAVLTSEKTKTTTTDINDVALLKAAVTADSADITAAEENALLSESMEGTDTSSAAAESSECALFAKNHLGNGNSAALVAKEEVAN</sequence>
<keyword evidence="1" id="KW-0346">Stress response</keyword>
<evidence type="ECO:0000256" key="2">
    <source>
        <dbReference type="PROSITE-ProRule" id="PRU00285"/>
    </source>
</evidence>
<dbReference type="PANTHER" id="PTHR45640">
    <property type="entry name" value="HEAT SHOCK PROTEIN HSP-12.2-RELATED"/>
    <property type="match status" value="1"/>
</dbReference>
<evidence type="ECO:0000259" key="5">
    <source>
        <dbReference type="PROSITE" id="PS01031"/>
    </source>
</evidence>